<organism evidence="3 4">
    <name type="scientific">Periweissella beninensis</name>
    <dbReference type="NCBI Taxonomy" id="504936"/>
    <lineage>
        <taxon>Bacteria</taxon>
        <taxon>Bacillati</taxon>
        <taxon>Bacillota</taxon>
        <taxon>Bacilli</taxon>
        <taxon>Lactobacillales</taxon>
        <taxon>Lactobacillaceae</taxon>
        <taxon>Periweissella</taxon>
    </lineage>
</organism>
<feature type="domain" description="CNA-B" evidence="2">
    <location>
        <begin position="2"/>
        <end position="48"/>
    </location>
</feature>
<keyword evidence="1" id="KW-0812">Transmembrane</keyword>
<dbReference type="InterPro" id="IPR008454">
    <property type="entry name" value="Collagen-bd_Cna-like_B-typ_dom"/>
</dbReference>
<feature type="transmembrane region" description="Helical" evidence="1">
    <location>
        <begin position="98"/>
        <end position="119"/>
    </location>
</feature>
<reference evidence="3" key="1">
    <citation type="submission" date="2021-04" db="EMBL/GenBank/DDBJ databases">
        <title>Taxonomic assessment of Weissella genus.</title>
        <authorList>
            <person name="Fanelli F."/>
            <person name="Chieffi D."/>
            <person name="Dell'Aquila A."/>
            <person name="Gyu-Sung C."/>
            <person name="Franz C.M.A.P."/>
            <person name="Fusco V."/>
        </authorList>
    </citation>
    <scope>NUCLEOTIDE SEQUENCE</scope>
    <source>
        <strain evidence="3">LMG 25373</strain>
    </source>
</reference>
<gene>
    <name evidence="3" type="ORF">KAK10_04170</name>
</gene>
<sequence>MWQYTFNNLPLNADGHKISYTVKEVDTPTGYTAQVNQLDDTNAVITNTHVVTPTKPVVPNKTNKVASQTTLSTTSIPSYITPKTKNTLLPKTDMKRNYLTLIGFILLIIVVGSSSFYFYKRNKRSN</sequence>
<keyword evidence="4" id="KW-1185">Reference proteome</keyword>
<name>A0ABT0VJ22_9LACO</name>
<keyword evidence="1" id="KW-0472">Membrane</keyword>
<dbReference type="Pfam" id="PF05738">
    <property type="entry name" value="Cna_B"/>
    <property type="match status" value="1"/>
</dbReference>
<dbReference type="EMBL" id="JAGMVS010000051">
    <property type="protein sequence ID" value="MCM2437123.1"/>
    <property type="molecule type" value="Genomic_DNA"/>
</dbReference>
<dbReference type="Proteomes" id="UP001057481">
    <property type="component" value="Unassembled WGS sequence"/>
</dbReference>
<keyword evidence="1" id="KW-1133">Transmembrane helix</keyword>
<evidence type="ECO:0000256" key="1">
    <source>
        <dbReference type="SAM" id="Phobius"/>
    </source>
</evidence>
<proteinExistence type="predicted"/>
<evidence type="ECO:0000259" key="2">
    <source>
        <dbReference type="Pfam" id="PF05738"/>
    </source>
</evidence>
<dbReference type="NCBIfam" id="TIGR01167">
    <property type="entry name" value="LPXTG_anchor"/>
    <property type="match status" value="1"/>
</dbReference>
<accession>A0ABT0VJ22</accession>
<protein>
    <submittedName>
        <fullName evidence="3">Cna B-type domain-containing protein</fullName>
    </submittedName>
</protein>
<evidence type="ECO:0000313" key="3">
    <source>
        <dbReference type="EMBL" id="MCM2437123.1"/>
    </source>
</evidence>
<dbReference type="SUPFAM" id="SSF49478">
    <property type="entry name" value="Cna protein B-type domain"/>
    <property type="match status" value="1"/>
</dbReference>
<comment type="caution">
    <text evidence="3">The sequence shown here is derived from an EMBL/GenBank/DDBJ whole genome shotgun (WGS) entry which is preliminary data.</text>
</comment>
<dbReference type="Gene3D" id="2.60.40.1140">
    <property type="entry name" value="Collagen-binding surface protein Cna, B-type domain"/>
    <property type="match status" value="1"/>
</dbReference>
<evidence type="ECO:0000313" key="4">
    <source>
        <dbReference type="Proteomes" id="UP001057481"/>
    </source>
</evidence>